<evidence type="ECO:0000313" key="2">
    <source>
        <dbReference type="EMBL" id="AER56243.1"/>
    </source>
</evidence>
<dbReference type="eggNOG" id="COG2153">
    <property type="taxonomic scope" value="Bacteria"/>
</dbReference>
<keyword evidence="3" id="KW-1185">Reference proteome</keyword>
<dbReference type="Proteomes" id="UP000005870">
    <property type="component" value="Chromosome"/>
</dbReference>
<dbReference type="HOGENOM" id="CLU_075058_1_1_6"/>
<name>G7UUF2_PSEUP</name>
<dbReference type="Pfam" id="PF25559">
    <property type="entry name" value="DUF7931"/>
    <property type="match status" value="1"/>
</dbReference>
<dbReference type="EMBL" id="CP003093">
    <property type="protein sequence ID" value="AER56243.1"/>
    <property type="molecule type" value="Genomic_DNA"/>
</dbReference>
<proteinExistence type="predicted"/>
<feature type="domain" description="DUF7931" evidence="1">
    <location>
        <begin position="6"/>
        <end position="154"/>
    </location>
</feature>
<dbReference type="STRING" id="1045855.DSC_07960"/>
<gene>
    <name evidence="2" type="ordered locus">DSC_07960</name>
</gene>
<dbReference type="RefSeq" id="WP_014160419.1">
    <property type="nucleotide sequence ID" value="NC_016147.2"/>
</dbReference>
<dbReference type="AlphaFoldDB" id="G7UUF2"/>
<protein>
    <recommendedName>
        <fullName evidence="1">DUF7931 domain-containing protein</fullName>
    </recommendedName>
</protein>
<accession>G7UUF2</accession>
<reference evidence="2 3" key="1">
    <citation type="journal article" date="2012" name="J. Bacteriol.">
        <title>Complete Genome Sequence of the BTEX-Degrading Bacterium Pseudoxanthomonas spadix BD-a59.</title>
        <authorList>
            <person name="Lee S.H."/>
            <person name="Jin H.M."/>
            <person name="Lee H.J."/>
            <person name="Kim J.M."/>
            <person name="Jeon C.O."/>
        </authorList>
    </citation>
    <scope>NUCLEOTIDE SEQUENCE [LARGE SCALE GENOMIC DNA]</scope>
    <source>
        <strain evidence="2 3">BD-a59</strain>
    </source>
</reference>
<dbReference type="KEGG" id="psd:DSC_07960"/>
<evidence type="ECO:0000313" key="3">
    <source>
        <dbReference type="Proteomes" id="UP000005870"/>
    </source>
</evidence>
<organism evidence="2 3">
    <name type="scientific">Pseudoxanthomonas spadix (strain BD-a59)</name>
    <dbReference type="NCBI Taxonomy" id="1045855"/>
    <lineage>
        <taxon>Bacteria</taxon>
        <taxon>Pseudomonadati</taxon>
        <taxon>Pseudomonadota</taxon>
        <taxon>Gammaproteobacteria</taxon>
        <taxon>Lysobacterales</taxon>
        <taxon>Lysobacteraceae</taxon>
        <taxon>Pseudoxanthomonas</taxon>
    </lineage>
</organism>
<dbReference type="InterPro" id="IPR057691">
    <property type="entry name" value="DUF7931"/>
</dbReference>
<sequence>MEVEHQAQAIQTVAALAQDTRSLLCIYSRELDPGLLDAPAVLDALRALAVHHRGAQIRILMQDPLVPQRAGSALLTLAQRLPSSFVLRAVDEPVDRSYAGAFVASDGGGYYFRPLGHRFEGEAELAAPGRSRQLRDEFGRFWERARPCTELRALGL</sequence>
<evidence type="ECO:0000259" key="1">
    <source>
        <dbReference type="Pfam" id="PF25559"/>
    </source>
</evidence>